<sequence length="533" mass="58989">MTRRRRWIGSAPKNGAHVSQPSGEDNKTPAREIIAEYALDHFHYFRTSSGTAYAQRKGSPIARPLRSQGTTGSHRQELMLDMYNEGMGLFSGTSMKEALDFIEALTLARDVREVCIRVGPCKKTENVTWLDLGRDDGLSVRISTDGWQVRKPEYDEVIWRRTQLVGELPMPEVDQDMKGIDRLWNLCNFVDAGSSTLALVWLLACLDPNVPVPAAFLTGPMGAGKSTAGRMLTRVIEGMSSDLRTPPRGEEQLTVVASAGWVMPLDNLSHLGAEMSDAYARVVTGSEDLKRQLHTDGDVVRLAVRRPVLLTGIDVGVIRSDLGERLLLLKLDRPKNRRSERELWSEYAEALPSILGSLLDVVVAVRKQEAEVPADLRMADFGQLCLQLDKAYSLGAMLAYRASIDDITDDVIEGDNLAQLVLRYAASEVMEQAGGEIRMSSTEWLSVLNRFAFGDFQTPPKGWPTTGKVLSDRLKRLQPTLAARGVKIESGRRSRHEDPNRSRYIEISRITGASIPEQAGPATEQTEFPATAS</sequence>
<feature type="region of interest" description="Disordered" evidence="1">
    <location>
        <begin position="1"/>
        <end position="27"/>
    </location>
</feature>
<reference evidence="2" key="1">
    <citation type="submission" date="2013-09" db="EMBL/GenBank/DDBJ databases">
        <title>Complete nucleotide sequence of Streptomyces linear plasmid pFP12.</title>
        <authorList>
            <person name="Chen Z."/>
            <person name="Fang P."/>
            <person name="Qin Z."/>
        </authorList>
    </citation>
    <scope>NUCLEOTIDE SEQUENCE</scope>
    <source>
        <strain evidence="2">F11</strain>
        <plasmid evidence="2">pFP12</plasmid>
    </source>
</reference>
<gene>
    <name evidence="2" type="ORF">pFP12.30c</name>
</gene>
<dbReference type="SUPFAM" id="SSF52540">
    <property type="entry name" value="P-loop containing nucleoside triphosphate hydrolases"/>
    <property type="match status" value="1"/>
</dbReference>
<dbReference type="AlphaFoldDB" id="V9QGJ4"/>
<evidence type="ECO:0000313" key="2">
    <source>
        <dbReference type="EMBL" id="AHC28173.1"/>
    </source>
</evidence>
<geneLocation type="plasmid" evidence="2">
    <name>pFP12</name>
</geneLocation>
<protein>
    <submittedName>
        <fullName evidence="2">ATP-binding protein</fullName>
    </submittedName>
</protein>
<dbReference type="InterPro" id="IPR027417">
    <property type="entry name" value="P-loop_NTPase"/>
</dbReference>
<organism evidence="2">
    <name type="scientific">Streptomyces sp. F11</name>
    <dbReference type="NCBI Taxonomy" id="319318"/>
    <lineage>
        <taxon>Bacteria</taxon>
        <taxon>Bacillati</taxon>
        <taxon>Actinomycetota</taxon>
        <taxon>Actinomycetes</taxon>
        <taxon>Kitasatosporales</taxon>
        <taxon>Streptomycetaceae</taxon>
        <taxon>Streptomyces</taxon>
    </lineage>
</organism>
<proteinExistence type="predicted"/>
<dbReference type="EMBL" id="KF652072">
    <property type="protein sequence ID" value="AHC28173.1"/>
    <property type="molecule type" value="Genomic_DNA"/>
</dbReference>
<keyword evidence="2" id="KW-0614">Plasmid</keyword>
<dbReference type="GO" id="GO:0005524">
    <property type="term" value="F:ATP binding"/>
    <property type="evidence" value="ECO:0007669"/>
    <property type="project" value="UniProtKB-KW"/>
</dbReference>
<evidence type="ECO:0000256" key="1">
    <source>
        <dbReference type="SAM" id="MobiDB-lite"/>
    </source>
</evidence>
<keyword evidence="2" id="KW-0547">Nucleotide-binding</keyword>
<feature type="region of interest" description="Disordered" evidence="1">
    <location>
        <begin position="511"/>
        <end position="533"/>
    </location>
</feature>
<name>V9QGJ4_9ACTN</name>
<accession>V9QGJ4</accession>
<keyword evidence="2" id="KW-0067">ATP-binding</keyword>
<feature type="compositionally biased region" description="Polar residues" evidence="1">
    <location>
        <begin position="523"/>
        <end position="533"/>
    </location>
</feature>